<organism evidence="2">
    <name type="scientific">Paraconexibacter sp. AEG42_29</name>
    <dbReference type="NCBI Taxonomy" id="2997339"/>
    <lineage>
        <taxon>Bacteria</taxon>
        <taxon>Bacillati</taxon>
        <taxon>Actinomycetota</taxon>
        <taxon>Thermoleophilia</taxon>
        <taxon>Solirubrobacterales</taxon>
        <taxon>Paraconexibacteraceae</taxon>
        <taxon>Paraconexibacter</taxon>
    </lineage>
</organism>
<name>A0AAU7AUN9_9ACTN</name>
<protein>
    <recommendedName>
        <fullName evidence="3">TIGR04222 domain-containing membrane protein</fullName>
    </recommendedName>
</protein>
<proteinExistence type="predicted"/>
<dbReference type="EMBL" id="CP114014">
    <property type="protein sequence ID" value="XAY05364.1"/>
    <property type="molecule type" value="Genomic_DNA"/>
</dbReference>
<gene>
    <name evidence="2" type="ORF">DSM112329_02214</name>
</gene>
<evidence type="ECO:0000313" key="2">
    <source>
        <dbReference type="EMBL" id="XAY05364.1"/>
    </source>
</evidence>
<dbReference type="KEGG" id="parq:DSM112329_02214"/>
<accession>A0AAU7AUN9</accession>
<evidence type="ECO:0008006" key="3">
    <source>
        <dbReference type="Google" id="ProtNLM"/>
    </source>
</evidence>
<reference evidence="2" key="1">
    <citation type="submission" date="2022-12" db="EMBL/GenBank/DDBJ databases">
        <title>Paraconexibacter alkalitolerans sp. nov. and Baekduia alba sp. nov., isolated from soil and emended description of the genera Paraconexibacter (Chun et al., 2020) and Baekduia (An et al., 2020).</title>
        <authorList>
            <person name="Vieira S."/>
            <person name="Huber K.J."/>
            <person name="Geppert A."/>
            <person name="Wolf J."/>
            <person name="Neumann-Schaal M."/>
            <person name="Muesken M."/>
            <person name="Overmann J."/>
        </authorList>
    </citation>
    <scope>NUCLEOTIDE SEQUENCE</scope>
    <source>
        <strain evidence="2">AEG42_29</strain>
    </source>
</reference>
<dbReference type="AlphaFoldDB" id="A0AAU7AUN9"/>
<feature type="region of interest" description="Disordered" evidence="1">
    <location>
        <begin position="195"/>
        <end position="232"/>
    </location>
</feature>
<sequence length="232" mass="23209">MLLVLRDRTRASSKEVLLLAVGDLIDLGLWRVEQRRRRLRRTTALVATGDPVPGDLPDPLAFVQDLLTKAAADAGTTDDLDSLARWFGRHARRAGSVTATRALEQLVTDGLLARDPKLRVTTAGEAVLRDVPPGAPKPVLVAAGSKRRREDPVEPLRFAGGSAAGTVWAGAVGAGMAAVWVSGYDNGVSGSDGGGWGFGGGDGSGGDGGDGGGGDGGGGCGGGGGGCGGGGN</sequence>
<evidence type="ECO:0000256" key="1">
    <source>
        <dbReference type="SAM" id="MobiDB-lite"/>
    </source>
</evidence>